<evidence type="ECO:0000259" key="20">
    <source>
        <dbReference type="Pfam" id="PF24621"/>
    </source>
</evidence>
<feature type="binding site" evidence="18">
    <location>
        <position position="143"/>
    </location>
    <ligand>
        <name>NAD(+)</name>
        <dbReference type="ChEBI" id="CHEBI:57540"/>
    </ligand>
</feature>
<evidence type="ECO:0000313" key="21">
    <source>
        <dbReference type="EMBL" id="ASR52524.1"/>
    </source>
</evidence>
<accession>A0ABN5B9P5</accession>
<dbReference type="CDD" id="cd08195">
    <property type="entry name" value="DHQS"/>
    <property type="match status" value="1"/>
</dbReference>
<feature type="binding site" evidence="18">
    <location>
        <position position="267"/>
    </location>
    <ligand>
        <name>Zn(2+)</name>
        <dbReference type="ChEBI" id="CHEBI:29105"/>
    </ligand>
</feature>
<feature type="binding site" evidence="18">
    <location>
        <position position="249"/>
    </location>
    <ligand>
        <name>Zn(2+)</name>
        <dbReference type="ChEBI" id="CHEBI:29105"/>
    </ligand>
</feature>
<comment type="subcellular location">
    <subcellularLocation>
        <location evidence="4 18">Cytoplasm</location>
    </subcellularLocation>
</comment>
<keyword evidence="9 18" id="KW-0963">Cytoplasm</keyword>
<evidence type="ECO:0000256" key="18">
    <source>
        <dbReference type="HAMAP-Rule" id="MF_00110"/>
    </source>
</evidence>
<evidence type="ECO:0000256" key="15">
    <source>
        <dbReference type="ARBA" id="ARBA00023141"/>
    </source>
</evidence>
<evidence type="ECO:0000256" key="13">
    <source>
        <dbReference type="ARBA" id="ARBA00022833"/>
    </source>
</evidence>
<keyword evidence="10 18" id="KW-0028">Amino-acid biosynthesis</keyword>
<evidence type="ECO:0000313" key="22">
    <source>
        <dbReference type="Proteomes" id="UP000258016"/>
    </source>
</evidence>
<proteinExistence type="inferred from homology"/>
<evidence type="ECO:0000256" key="2">
    <source>
        <dbReference type="ARBA" id="ARBA00001911"/>
    </source>
</evidence>
<keyword evidence="17 18" id="KW-0170">Cobalt</keyword>
<comment type="catalytic activity">
    <reaction evidence="1 18">
        <text>7-phospho-2-dehydro-3-deoxy-D-arabino-heptonate = 3-dehydroquinate + phosphate</text>
        <dbReference type="Rhea" id="RHEA:21968"/>
        <dbReference type="ChEBI" id="CHEBI:32364"/>
        <dbReference type="ChEBI" id="CHEBI:43474"/>
        <dbReference type="ChEBI" id="CHEBI:58394"/>
        <dbReference type="EC" id="4.2.3.4"/>
    </reaction>
</comment>
<dbReference type="EC" id="4.2.3.4" evidence="7 18"/>
<dbReference type="Pfam" id="PF24621">
    <property type="entry name" value="DHQS_C"/>
    <property type="match status" value="1"/>
</dbReference>
<dbReference type="InterPro" id="IPR016037">
    <property type="entry name" value="DHQ_synth_AroB"/>
</dbReference>
<feature type="binding site" evidence="18">
    <location>
        <position position="152"/>
    </location>
    <ligand>
        <name>NAD(+)</name>
        <dbReference type="ChEBI" id="CHEBI:57540"/>
    </ligand>
</feature>
<organism evidence="21 22">
    <name type="scientific">Blastomonas fulva</name>
    <dbReference type="NCBI Taxonomy" id="1550728"/>
    <lineage>
        <taxon>Bacteria</taxon>
        <taxon>Pseudomonadati</taxon>
        <taxon>Pseudomonadota</taxon>
        <taxon>Alphaproteobacteria</taxon>
        <taxon>Sphingomonadales</taxon>
        <taxon>Sphingomonadaceae</taxon>
        <taxon>Blastomonas</taxon>
    </lineage>
</organism>
<dbReference type="Gene3D" id="1.20.1090.10">
    <property type="entry name" value="Dehydroquinate synthase-like - alpha domain"/>
    <property type="match status" value="1"/>
</dbReference>
<comment type="function">
    <text evidence="3 18">Catalyzes the conversion of 3-deoxy-D-arabino-heptulosonate 7-phosphate (DAHP) to dehydroquinate (DHQ).</text>
</comment>
<evidence type="ECO:0000256" key="17">
    <source>
        <dbReference type="ARBA" id="ARBA00023285"/>
    </source>
</evidence>
<comment type="caution">
    <text evidence="18">Lacks conserved residue(s) required for the propagation of feature annotation.</text>
</comment>
<evidence type="ECO:0000256" key="6">
    <source>
        <dbReference type="ARBA" id="ARBA00005412"/>
    </source>
</evidence>
<comment type="cofactor">
    <cofactor evidence="2 18">
        <name>NAD(+)</name>
        <dbReference type="ChEBI" id="CHEBI:57540"/>
    </cofactor>
</comment>
<protein>
    <recommendedName>
        <fullName evidence="8 18">3-dehydroquinate synthase</fullName>
        <shortName evidence="18">DHQS</shortName>
        <ecNumber evidence="7 18">4.2.3.4</ecNumber>
    </recommendedName>
</protein>
<dbReference type="Pfam" id="PF01761">
    <property type="entry name" value="DHQ_synthase"/>
    <property type="match status" value="1"/>
</dbReference>
<evidence type="ECO:0000256" key="11">
    <source>
        <dbReference type="ARBA" id="ARBA00022723"/>
    </source>
</evidence>
<keyword evidence="15 18" id="KW-0057">Aromatic amino acid biosynthesis</keyword>
<reference evidence="21 22" key="1">
    <citation type="submission" date="2017-03" db="EMBL/GenBank/DDBJ databases">
        <title>Complete genome sequence of Blastomonas fulva degrading microcsystin LR.</title>
        <authorList>
            <person name="Lee H.-g."/>
            <person name="Jin L."/>
            <person name="oh H.-M."/>
        </authorList>
    </citation>
    <scope>NUCLEOTIDE SEQUENCE [LARGE SCALE GENOMIC DNA]</scope>
    <source>
        <strain evidence="21 22">T2</strain>
    </source>
</reference>
<dbReference type="PANTHER" id="PTHR43622">
    <property type="entry name" value="3-DEHYDROQUINATE SYNTHASE"/>
    <property type="match status" value="1"/>
</dbReference>
<comment type="similarity">
    <text evidence="6 18">Belongs to the sugar phosphate cyclases superfamily. Dehydroquinate synthase family.</text>
</comment>
<feature type="binding site" evidence="18">
    <location>
        <begin position="130"/>
        <end position="131"/>
    </location>
    <ligand>
        <name>NAD(+)</name>
        <dbReference type="ChEBI" id="CHEBI:57540"/>
    </ligand>
</feature>
<evidence type="ECO:0000256" key="10">
    <source>
        <dbReference type="ARBA" id="ARBA00022605"/>
    </source>
</evidence>
<keyword evidence="14 18" id="KW-0520">NAD</keyword>
<evidence type="ECO:0000256" key="4">
    <source>
        <dbReference type="ARBA" id="ARBA00004496"/>
    </source>
</evidence>
<comment type="cofactor">
    <cofactor evidence="18">
        <name>Co(2+)</name>
        <dbReference type="ChEBI" id="CHEBI:48828"/>
    </cofactor>
    <cofactor evidence="18">
        <name>Zn(2+)</name>
        <dbReference type="ChEBI" id="CHEBI:29105"/>
    </cofactor>
    <text evidence="18">Binds 1 divalent metal cation per subunit. Can use either Co(2+) or Zn(2+).</text>
</comment>
<evidence type="ECO:0000256" key="16">
    <source>
        <dbReference type="ARBA" id="ARBA00023239"/>
    </source>
</evidence>
<evidence type="ECO:0000256" key="14">
    <source>
        <dbReference type="ARBA" id="ARBA00023027"/>
    </source>
</evidence>
<evidence type="ECO:0000256" key="3">
    <source>
        <dbReference type="ARBA" id="ARBA00003485"/>
    </source>
</evidence>
<evidence type="ECO:0000259" key="19">
    <source>
        <dbReference type="Pfam" id="PF01761"/>
    </source>
</evidence>
<dbReference type="InterPro" id="IPR050071">
    <property type="entry name" value="Dehydroquinate_synthase"/>
</dbReference>
<dbReference type="InterPro" id="IPR030960">
    <property type="entry name" value="DHQS/DOIS_N"/>
</dbReference>
<dbReference type="Gene3D" id="3.40.50.1970">
    <property type="match status" value="1"/>
</dbReference>
<dbReference type="InterPro" id="IPR056179">
    <property type="entry name" value="DHQS_C"/>
</dbReference>
<name>A0ABN5B9P5_9SPHN</name>
<evidence type="ECO:0000256" key="5">
    <source>
        <dbReference type="ARBA" id="ARBA00004661"/>
    </source>
</evidence>
<keyword evidence="13 18" id="KW-0862">Zinc</keyword>
<feature type="domain" description="3-dehydroquinate synthase C-terminal" evidence="20">
    <location>
        <begin position="182"/>
        <end position="331"/>
    </location>
</feature>
<feature type="binding site" evidence="18">
    <location>
        <position position="185"/>
    </location>
    <ligand>
        <name>Zn(2+)</name>
        <dbReference type="ChEBI" id="CHEBI:29105"/>
    </ligand>
</feature>
<dbReference type="SUPFAM" id="SSF56796">
    <property type="entry name" value="Dehydroquinate synthase-like"/>
    <property type="match status" value="1"/>
</dbReference>
<dbReference type="HAMAP" id="MF_00110">
    <property type="entry name" value="DHQ_synthase"/>
    <property type="match status" value="1"/>
</dbReference>
<dbReference type="EMBL" id="CP020083">
    <property type="protein sequence ID" value="ASR52524.1"/>
    <property type="molecule type" value="Genomic_DNA"/>
</dbReference>
<evidence type="ECO:0000256" key="7">
    <source>
        <dbReference type="ARBA" id="ARBA00013031"/>
    </source>
</evidence>
<keyword evidence="22" id="KW-1185">Reference proteome</keyword>
<keyword evidence="12 18" id="KW-0547">Nucleotide-binding</keyword>
<dbReference type="GeneID" id="303486798"/>
<comment type="pathway">
    <text evidence="5 18">Metabolic intermediate biosynthesis; chorismate biosynthesis; chorismate from D-erythrose 4-phosphate and phosphoenolpyruvate: step 2/7.</text>
</comment>
<dbReference type="InterPro" id="IPR030963">
    <property type="entry name" value="DHQ_synth_fam"/>
</dbReference>
<evidence type="ECO:0000256" key="8">
    <source>
        <dbReference type="ARBA" id="ARBA00017684"/>
    </source>
</evidence>
<feature type="domain" description="3-dehydroquinate synthase N-terminal" evidence="19">
    <location>
        <begin position="69"/>
        <end position="180"/>
    </location>
</feature>
<dbReference type="Proteomes" id="UP000258016">
    <property type="component" value="Chromosome"/>
</dbReference>
<evidence type="ECO:0000256" key="1">
    <source>
        <dbReference type="ARBA" id="ARBA00001393"/>
    </source>
</evidence>
<dbReference type="PANTHER" id="PTHR43622:SF7">
    <property type="entry name" value="3-DEHYDROQUINATE SYNTHASE, CHLOROPLASTIC"/>
    <property type="match status" value="1"/>
</dbReference>
<dbReference type="PIRSF" id="PIRSF001455">
    <property type="entry name" value="DHQ_synth"/>
    <property type="match status" value="1"/>
</dbReference>
<keyword evidence="11 18" id="KW-0479">Metal-binding</keyword>
<sequence>MARLNIALGQRSYDIDVEAGALDDVATHIAPWAKRGRSLWVTDSTVARHHWPRIAAQLESAGIAAELHVVPAGEASKSWAELARLTDWLLGAGIERSDTIFALGGGMIGDLTGFAASIVKRGCDFVQVPTTLLAQVDSSVGGKTAINTAAGKNLVGAFHQPRFVLIDPQVLATLPPREMRAGYAEVVKYGLIDDAPFFDWCEAHGADVLAGEPQVLDHAIVTSVAAKARIVGEDERETKDRRALLNLGHTFGHALEADTGFGERLLHGEAVGVGMVLALRYSARRGLCDLADAERVAAHFGACAMPVTLHDAGVTADGAALVDHMRHDKKMAGGTLPFLLARGIGQTFVCHDVDLADVAQFLDEQHRQAR</sequence>
<evidence type="ECO:0000256" key="9">
    <source>
        <dbReference type="ARBA" id="ARBA00022490"/>
    </source>
</evidence>
<dbReference type="NCBIfam" id="TIGR01357">
    <property type="entry name" value="aroB"/>
    <property type="match status" value="1"/>
</dbReference>
<gene>
    <name evidence="18" type="primary">aroB</name>
    <name evidence="21" type="ORF">B5J99_14530</name>
</gene>
<keyword evidence="16 18" id="KW-0456">Lyase</keyword>
<evidence type="ECO:0000256" key="12">
    <source>
        <dbReference type="ARBA" id="ARBA00022741"/>
    </source>
</evidence>
<dbReference type="RefSeq" id="WP_117352782.1">
    <property type="nucleotide sequence ID" value="NZ_CP020083.1"/>
</dbReference>